<gene>
    <name evidence="2" type="ORF">NTEN_LOCUS10643</name>
</gene>
<sequence>MCRYLLFLLDFGSRKSSTQGNHHSDFLFADFLGRESRRAADDSHMERTINQGSINHWKARGNEGRILSLINCRCVKLGGQGGQDKVNAVSDSSETGAGRRDHVTGGSGQHVIQNLIAVRRKPPRG</sequence>
<organism evidence="2 3">
    <name type="scientific">Nesidiocoris tenuis</name>
    <dbReference type="NCBI Taxonomy" id="355587"/>
    <lineage>
        <taxon>Eukaryota</taxon>
        <taxon>Metazoa</taxon>
        <taxon>Ecdysozoa</taxon>
        <taxon>Arthropoda</taxon>
        <taxon>Hexapoda</taxon>
        <taxon>Insecta</taxon>
        <taxon>Pterygota</taxon>
        <taxon>Neoptera</taxon>
        <taxon>Paraneoptera</taxon>
        <taxon>Hemiptera</taxon>
        <taxon>Heteroptera</taxon>
        <taxon>Panheteroptera</taxon>
        <taxon>Cimicomorpha</taxon>
        <taxon>Miridae</taxon>
        <taxon>Dicyphina</taxon>
        <taxon>Nesidiocoris</taxon>
    </lineage>
</organism>
<feature type="non-terminal residue" evidence="2">
    <location>
        <position position="125"/>
    </location>
</feature>
<keyword evidence="3" id="KW-1185">Reference proteome</keyword>
<accession>A0A6H5GMX6</accession>
<protein>
    <submittedName>
        <fullName evidence="2">Uncharacterized protein</fullName>
    </submittedName>
</protein>
<proteinExistence type="predicted"/>
<evidence type="ECO:0000313" key="3">
    <source>
        <dbReference type="Proteomes" id="UP000479000"/>
    </source>
</evidence>
<evidence type="ECO:0000256" key="1">
    <source>
        <dbReference type="SAM" id="MobiDB-lite"/>
    </source>
</evidence>
<dbReference type="Proteomes" id="UP000479000">
    <property type="component" value="Unassembled WGS sequence"/>
</dbReference>
<feature type="region of interest" description="Disordered" evidence="1">
    <location>
        <begin position="83"/>
        <end position="110"/>
    </location>
</feature>
<name>A0A6H5GMX6_9HEMI</name>
<dbReference type="AlphaFoldDB" id="A0A6H5GMX6"/>
<dbReference type="EMBL" id="CADCXU010015975">
    <property type="protein sequence ID" value="CAB0005166.1"/>
    <property type="molecule type" value="Genomic_DNA"/>
</dbReference>
<reference evidence="2 3" key="1">
    <citation type="submission" date="2020-02" db="EMBL/GenBank/DDBJ databases">
        <authorList>
            <person name="Ferguson B K."/>
        </authorList>
    </citation>
    <scope>NUCLEOTIDE SEQUENCE [LARGE SCALE GENOMIC DNA]</scope>
</reference>
<evidence type="ECO:0000313" key="2">
    <source>
        <dbReference type="EMBL" id="CAB0005166.1"/>
    </source>
</evidence>